<reference evidence="2 3" key="1">
    <citation type="submission" date="2020-09" db="EMBL/GenBank/DDBJ databases">
        <title>Sinomicrobium weinanense sp. nov., a halophilic bacteria isolated from saline-alkali soil.</title>
        <authorList>
            <person name="Wu P."/>
            <person name="Ren H."/>
            <person name="Mei Y."/>
            <person name="Liang Y."/>
            <person name="Chen Z."/>
        </authorList>
    </citation>
    <scope>NUCLEOTIDE SEQUENCE [LARGE SCALE GENOMIC DNA]</scope>
    <source>
        <strain evidence="2 3">FJxs</strain>
    </source>
</reference>
<dbReference type="AlphaFoldDB" id="A0A926Q4Q9"/>
<evidence type="ECO:0008006" key="4">
    <source>
        <dbReference type="Google" id="ProtNLM"/>
    </source>
</evidence>
<protein>
    <recommendedName>
        <fullName evidence="4">Secreted protein</fullName>
    </recommendedName>
</protein>
<evidence type="ECO:0000256" key="1">
    <source>
        <dbReference type="SAM" id="SignalP"/>
    </source>
</evidence>
<comment type="caution">
    <text evidence="2">The sequence shown here is derived from an EMBL/GenBank/DDBJ whole genome shotgun (WGS) entry which is preliminary data.</text>
</comment>
<dbReference type="Proteomes" id="UP000653730">
    <property type="component" value="Unassembled WGS sequence"/>
</dbReference>
<evidence type="ECO:0000313" key="3">
    <source>
        <dbReference type="Proteomes" id="UP000653730"/>
    </source>
</evidence>
<feature type="signal peptide" evidence="1">
    <location>
        <begin position="1"/>
        <end position="19"/>
    </location>
</feature>
<dbReference type="RefSeq" id="WP_187967374.1">
    <property type="nucleotide sequence ID" value="NZ_JACVDC010000099.1"/>
</dbReference>
<feature type="chain" id="PRO_5037941629" description="Secreted protein" evidence="1">
    <location>
        <begin position="20"/>
        <end position="227"/>
    </location>
</feature>
<evidence type="ECO:0000313" key="2">
    <source>
        <dbReference type="EMBL" id="MBC9798249.1"/>
    </source>
</evidence>
<dbReference type="EMBL" id="JACVDC010000099">
    <property type="protein sequence ID" value="MBC9798249.1"/>
    <property type="molecule type" value="Genomic_DNA"/>
</dbReference>
<keyword evidence="3" id="KW-1185">Reference proteome</keyword>
<organism evidence="2 3">
    <name type="scientific">Sinomicrobium weinanense</name>
    <dbReference type="NCBI Taxonomy" id="2842200"/>
    <lineage>
        <taxon>Bacteria</taxon>
        <taxon>Pseudomonadati</taxon>
        <taxon>Bacteroidota</taxon>
        <taxon>Flavobacteriia</taxon>
        <taxon>Flavobacteriales</taxon>
        <taxon>Flavobacteriaceae</taxon>
        <taxon>Sinomicrobium</taxon>
    </lineage>
</organism>
<name>A0A926Q4Q9_9FLAO</name>
<accession>A0A926Q4Q9</accession>
<sequence length="227" mass="25451">MRQLVILLIVMGFSASLDAQEMLPKKSIPIRAENSALPNTNTPENNSSIFSSPEFLPSPNLNLNKNNTNSSFDLSTSESDNFMEKEQFLNPGTKYEKRLNRRQGEGEDRGGNYKVTRYLGDFKTKSRAVKIVCRDHEYVDGDRVRIYLNDSIVVDDIVLEGGYKGFDLPLQKGFNKIDFQALNQGTSGPNTAELRIYGDQGELLSANEWLLNTGGKATMIIVKEDDE</sequence>
<proteinExistence type="predicted"/>
<keyword evidence="1" id="KW-0732">Signal</keyword>
<gene>
    <name evidence="2" type="ORF">IBL28_19935</name>
</gene>